<dbReference type="GO" id="GO:0004497">
    <property type="term" value="F:monooxygenase activity"/>
    <property type="evidence" value="ECO:0007669"/>
    <property type="project" value="UniProtKB-KW"/>
</dbReference>
<evidence type="ECO:0000256" key="5">
    <source>
        <dbReference type="ARBA" id="ARBA00023004"/>
    </source>
</evidence>
<proteinExistence type="inferred from homology"/>
<evidence type="ECO:0000256" key="3">
    <source>
        <dbReference type="ARBA" id="ARBA00022723"/>
    </source>
</evidence>
<evidence type="ECO:0000256" key="8">
    <source>
        <dbReference type="RuleBase" id="RU000461"/>
    </source>
</evidence>
<dbReference type="AlphaFoldDB" id="B0FSS2"/>
<dbReference type="SUPFAM" id="SSF48264">
    <property type="entry name" value="Cytochrome P450"/>
    <property type="match status" value="1"/>
</dbReference>
<keyword evidence="6 8" id="KW-0503">Monooxygenase</keyword>
<evidence type="ECO:0000256" key="1">
    <source>
        <dbReference type="ARBA" id="ARBA00010617"/>
    </source>
</evidence>
<dbReference type="EMBL" id="EU349034">
    <property type="protein sequence ID" value="ABY59965.1"/>
    <property type="molecule type" value="Genomic_DNA"/>
</dbReference>
<evidence type="ECO:0000256" key="7">
    <source>
        <dbReference type="PIRSR" id="PIRSR602401-1"/>
    </source>
</evidence>
<dbReference type="InterPro" id="IPR050196">
    <property type="entry name" value="Cytochrome_P450_Monoox"/>
</dbReference>
<dbReference type="GO" id="GO:0016705">
    <property type="term" value="F:oxidoreductase activity, acting on paired donors, with incorporation or reduction of molecular oxygen"/>
    <property type="evidence" value="ECO:0007669"/>
    <property type="project" value="InterPro"/>
</dbReference>
<dbReference type="CDD" id="cd20621">
    <property type="entry name" value="CYP5011A1-like"/>
    <property type="match status" value="1"/>
</dbReference>
<dbReference type="InterPro" id="IPR017972">
    <property type="entry name" value="Cyt_P450_CS"/>
</dbReference>
<name>B0FSS2_TETTH</name>
<dbReference type="PRINTS" id="PR00463">
    <property type="entry name" value="EP450I"/>
</dbReference>
<keyword evidence="2 7" id="KW-0349">Heme</keyword>
<dbReference type="InterPro" id="IPR036396">
    <property type="entry name" value="Cyt_P450_sf"/>
</dbReference>
<dbReference type="Gene3D" id="1.10.630.10">
    <property type="entry name" value="Cytochrome P450"/>
    <property type="match status" value="1"/>
</dbReference>
<comment type="similarity">
    <text evidence="1 8">Belongs to the cytochrome P450 family.</text>
</comment>
<dbReference type="PANTHER" id="PTHR24291:SF50">
    <property type="entry name" value="BIFUNCTIONAL ALBAFLAVENONE MONOOXYGENASE_TERPENE SYNTHASE"/>
    <property type="match status" value="1"/>
</dbReference>
<dbReference type="PANTHER" id="PTHR24291">
    <property type="entry name" value="CYTOCHROME P450 FAMILY 4"/>
    <property type="match status" value="1"/>
</dbReference>
<feature type="binding site" description="axial binding residue" evidence="7">
    <location>
        <position position="473"/>
    </location>
    <ligand>
        <name>heme</name>
        <dbReference type="ChEBI" id="CHEBI:30413"/>
    </ligand>
    <ligandPart>
        <name>Fe</name>
        <dbReference type="ChEBI" id="CHEBI:18248"/>
    </ligandPart>
</feature>
<dbReference type="InterPro" id="IPR001128">
    <property type="entry name" value="Cyt_P450"/>
</dbReference>
<keyword evidence="3 7" id="KW-0479">Metal-binding</keyword>
<protein>
    <submittedName>
        <fullName evidence="9">Cytochrome P450 monooxygenase CYP5005A7</fullName>
    </submittedName>
</protein>
<evidence type="ECO:0000256" key="4">
    <source>
        <dbReference type="ARBA" id="ARBA00023002"/>
    </source>
</evidence>
<dbReference type="GO" id="GO:0005506">
    <property type="term" value="F:iron ion binding"/>
    <property type="evidence" value="ECO:0007669"/>
    <property type="project" value="InterPro"/>
</dbReference>
<accession>B0FSS2</accession>
<organism evidence="9">
    <name type="scientific">Tetrahymena thermophila</name>
    <dbReference type="NCBI Taxonomy" id="5911"/>
    <lineage>
        <taxon>Eukaryota</taxon>
        <taxon>Sar</taxon>
        <taxon>Alveolata</taxon>
        <taxon>Ciliophora</taxon>
        <taxon>Intramacronucleata</taxon>
        <taxon>Oligohymenophorea</taxon>
        <taxon>Hymenostomatida</taxon>
        <taxon>Tetrahymenina</taxon>
        <taxon>Tetrahymenidae</taxon>
        <taxon>Tetrahymena</taxon>
    </lineage>
</organism>
<sequence>MLKILFTFLGLFLLLLVFVVYKVFIYPYLRLSTFSKKHGKKVKVYFNFGVGLLKEYKQSLSQYKDSLAFFRNLHQKSLQAIAFCFGTKVGLIFVDSNLIKQVHQNHEAFMKIDASMAIIYLFGDSLLYAKGKEWQRQRQFLGKSFHFEEIKNYLPSIKETSMKLFGEIKEQLKQSDQIEIQVVKTCESVTSEVSFRVFFGQTSQNLKITKEDGSQISVAQELVSTITNSFQILQNDKISLIKWMLFERNTIKYFPTKNEQNLQKRLIEIKKSCMKVVEKRRIELIKDIKSAKNNFLDQYLKEMIVNQKSKISNEEIIDNFLALFFAGTDTTGNMTRVALYYLSLYPDIQNKAREEIIKLASSRTKSTNPVDLFNSLTFEDIQNLNFLNSVLKESLRLIPPAIEVFPRVAIQDIQIGDFEVKKGDFINTFFIYNFSNPEIYPEPNNFDPSRWMKQIDQQNTFNFTPFSLGPRNCIGQHLAMIEGKSMLAYILLNFEIFPNKNQEVVKEMKIIYGFQKDNLVYFKNRSQ</sequence>
<reference evidence="9" key="1">
    <citation type="journal article" date="2009" name="BMC Genomics">
        <title>Genome-wide identification and characterization of cytochrome P450 monooxygenase genes in the ciliate Tetrahymena thermophila.</title>
        <authorList>
            <person name="Fu C."/>
            <person name="Xiong J."/>
            <person name="Miao W."/>
        </authorList>
    </citation>
    <scope>NUCLEOTIDE SEQUENCE</scope>
    <source>
        <strain evidence="9">SB210</strain>
    </source>
</reference>
<dbReference type="Pfam" id="PF00067">
    <property type="entry name" value="p450"/>
    <property type="match status" value="1"/>
</dbReference>
<comment type="cofactor">
    <cofactor evidence="7">
        <name>heme</name>
        <dbReference type="ChEBI" id="CHEBI:30413"/>
    </cofactor>
</comment>
<keyword evidence="4 8" id="KW-0560">Oxidoreductase</keyword>
<dbReference type="PRINTS" id="PR00385">
    <property type="entry name" value="P450"/>
</dbReference>
<gene>
    <name evidence="9" type="primary">CYP</name>
</gene>
<evidence type="ECO:0000313" key="9">
    <source>
        <dbReference type="EMBL" id="ABY59965.1"/>
    </source>
</evidence>
<dbReference type="PROSITE" id="PS00086">
    <property type="entry name" value="CYTOCHROME_P450"/>
    <property type="match status" value="1"/>
</dbReference>
<dbReference type="GO" id="GO:0020037">
    <property type="term" value="F:heme binding"/>
    <property type="evidence" value="ECO:0007669"/>
    <property type="project" value="InterPro"/>
</dbReference>
<dbReference type="InterPro" id="IPR002401">
    <property type="entry name" value="Cyt_P450_E_grp-I"/>
</dbReference>
<evidence type="ECO:0000256" key="2">
    <source>
        <dbReference type="ARBA" id="ARBA00022617"/>
    </source>
</evidence>
<evidence type="ECO:0000256" key="6">
    <source>
        <dbReference type="ARBA" id="ARBA00023033"/>
    </source>
</evidence>
<keyword evidence="5 7" id="KW-0408">Iron</keyword>